<feature type="transmembrane region" description="Helical" evidence="2">
    <location>
        <begin position="62"/>
        <end position="81"/>
    </location>
</feature>
<feature type="region of interest" description="Disordered" evidence="1">
    <location>
        <begin position="1"/>
        <end position="20"/>
    </location>
</feature>
<keyword evidence="2" id="KW-1133">Transmembrane helix</keyword>
<protein>
    <submittedName>
        <fullName evidence="3">Uncharacterized protein</fullName>
    </submittedName>
</protein>
<comment type="caution">
    <text evidence="3">The sequence shown here is derived from an EMBL/GenBank/DDBJ whole genome shotgun (WGS) entry which is preliminary data.</text>
</comment>
<evidence type="ECO:0000256" key="2">
    <source>
        <dbReference type="SAM" id="Phobius"/>
    </source>
</evidence>
<keyword evidence="4" id="KW-1185">Reference proteome</keyword>
<reference evidence="4" key="1">
    <citation type="submission" date="2017-10" db="EMBL/GenBank/DDBJ databases">
        <title>Rapid genome shrinkage in a self-fertile nematode reveals novel sperm competition proteins.</title>
        <authorList>
            <person name="Yin D."/>
            <person name="Schwarz E.M."/>
            <person name="Thomas C.G."/>
            <person name="Felde R.L."/>
            <person name="Korf I.F."/>
            <person name="Cutter A.D."/>
            <person name="Schartner C.M."/>
            <person name="Ralston E.J."/>
            <person name="Meyer B.J."/>
            <person name="Haag E.S."/>
        </authorList>
    </citation>
    <scope>NUCLEOTIDE SEQUENCE [LARGE SCALE GENOMIC DNA]</scope>
    <source>
        <strain evidence="4">JU1422</strain>
    </source>
</reference>
<evidence type="ECO:0000256" key="1">
    <source>
        <dbReference type="SAM" id="MobiDB-lite"/>
    </source>
</evidence>
<organism evidence="3 4">
    <name type="scientific">Caenorhabditis nigoni</name>
    <dbReference type="NCBI Taxonomy" id="1611254"/>
    <lineage>
        <taxon>Eukaryota</taxon>
        <taxon>Metazoa</taxon>
        <taxon>Ecdysozoa</taxon>
        <taxon>Nematoda</taxon>
        <taxon>Chromadorea</taxon>
        <taxon>Rhabditida</taxon>
        <taxon>Rhabditina</taxon>
        <taxon>Rhabditomorpha</taxon>
        <taxon>Rhabditoidea</taxon>
        <taxon>Rhabditidae</taxon>
        <taxon>Peloderinae</taxon>
        <taxon>Caenorhabditis</taxon>
    </lineage>
</organism>
<dbReference type="AlphaFoldDB" id="A0A2G5SB90"/>
<dbReference type="EMBL" id="PDUG01000026">
    <property type="protein sequence ID" value="PIC12182.1"/>
    <property type="molecule type" value="Genomic_DNA"/>
</dbReference>
<proteinExistence type="predicted"/>
<sequence>MAKNEKGKTTTGDNSKIDSQSEKFKILEKLNSQEQKIDKMAEKLQSMDDSKTKIPPQNHENFSFLLFFSIFFEFSLFFRNFEK</sequence>
<evidence type="ECO:0000313" key="4">
    <source>
        <dbReference type="Proteomes" id="UP000230233"/>
    </source>
</evidence>
<accession>A0A2G5SB90</accession>
<evidence type="ECO:0000313" key="3">
    <source>
        <dbReference type="EMBL" id="PIC12182.1"/>
    </source>
</evidence>
<keyword evidence="2" id="KW-0812">Transmembrane</keyword>
<gene>
    <name evidence="3" type="ORF">B9Z55_028547</name>
</gene>
<name>A0A2G5SB90_9PELO</name>
<dbReference type="Proteomes" id="UP000230233">
    <property type="component" value="Unassembled WGS sequence"/>
</dbReference>
<keyword evidence="2" id="KW-0472">Membrane</keyword>